<dbReference type="PANTHER" id="PTHR30069">
    <property type="entry name" value="TONB-DEPENDENT OUTER MEMBRANE RECEPTOR"/>
    <property type="match status" value="1"/>
</dbReference>
<evidence type="ECO:0000313" key="16">
    <source>
        <dbReference type="EMBL" id="MCB6183918.1"/>
    </source>
</evidence>
<dbReference type="Pfam" id="PF00593">
    <property type="entry name" value="TonB_dep_Rec_b-barrel"/>
    <property type="match status" value="1"/>
</dbReference>
<keyword evidence="8 11" id="KW-0472">Membrane</keyword>
<evidence type="ECO:0000256" key="6">
    <source>
        <dbReference type="ARBA" id="ARBA00022729"/>
    </source>
</evidence>
<evidence type="ECO:0000259" key="14">
    <source>
        <dbReference type="Pfam" id="PF00593"/>
    </source>
</evidence>
<evidence type="ECO:0000256" key="1">
    <source>
        <dbReference type="ARBA" id="ARBA00004571"/>
    </source>
</evidence>
<dbReference type="EMBL" id="JAJBZT010000005">
    <property type="protein sequence ID" value="MCB6183918.1"/>
    <property type="molecule type" value="Genomic_DNA"/>
</dbReference>
<dbReference type="InterPro" id="IPR037066">
    <property type="entry name" value="Plug_dom_sf"/>
</dbReference>
<keyword evidence="17" id="KW-1185">Reference proteome</keyword>
<evidence type="ECO:0000256" key="3">
    <source>
        <dbReference type="ARBA" id="ARBA00022448"/>
    </source>
</evidence>
<dbReference type="InterPro" id="IPR000531">
    <property type="entry name" value="Beta-barrel_TonB"/>
</dbReference>
<comment type="caution">
    <text evidence="16">The sequence shown here is derived from an EMBL/GenBank/DDBJ whole genome shotgun (WGS) entry which is preliminary data.</text>
</comment>
<comment type="similarity">
    <text evidence="2 11 12">Belongs to the TonB-dependent receptor family.</text>
</comment>
<dbReference type="PANTHER" id="PTHR30069:SF29">
    <property type="entry name" value="HEMOGLOBIN AND HEMOGLOBIN-HAPTOGLOBIN-BINDING PROTEIN 1-RELATED"/>
    <property type="match status" value="1"/>
</dbReference>
<evidence type="ECO:0000256" key="2">
    <source>
        <dbReference type="ARBA" id="ARBA00009810"/>
    </source>
</evidence>
<evidence type="ECO:0000313" key="17">
    <source>
        <dbReference type="Proteomes" id="UP001165395"/>
    </source>
</evidence>
<keyword evidence="6 13" id="KW-0732">Signal</keyword>
<comment type="subcellular location">
    <subcellularLocation>
        <location evidence="1 11">Cell outer membrane</location>
        <topology evidence="1 11">Multi-pass membrane protein</topology>
    </subcellularLocation>
</comment>
<dbReference type="SUPFAM" id="SSF56935">
    <property type="entry name" value="Porins"/>
    <property type="match status" value="1"/>
</dbReference>
<keyword evidence="5 11" id="KW-0812">Transmembrane</keyword>
<dbReference type="InterPro" id="IPR036942">
    <property type="entry name" value="Beta-barrel_TonB_sf"/>
</dbReference>
<evidence type="ECO:0000256" key="12">
    <source>
        <dbReference type="RuleBase" id="RU003357"/>
    </source>
</evidence>
<evidence type="ECO:0000259" key="15">
    <source>
        <dbReference type="Pfam" id="PF07715"/>
    </source>
</evidence>
<protein>
    <submittedName>
        <fullName evidence="16">TonB-dependent hemoglobin/transferrin/lactoferrin family receptor</fullName>
    </submittedName>
</protein>
<evidence type="ECO:0000256" key="13">
    <source>
        <dbReference type="SAM" id="SignalP"/>
    </source>
</evidence>
<sequence length="730" mass="79777">MPTMTRLAMALSMAWGILPAYSADQPTPSEDETVLLKEVTVTATRTARKVDNVPNTVSVITKAQIDEKGAQNVKDMLEDELDVSVRSAPTRFTAAGASTGRAGNESVNIRGLEGNQVLMMVDGVRLPNSFSFGSMATSRADFIDIEGLKAVEVLRGPTSTQFGSDGLAGAVSFRTLDPSDVLKKDQTLGGYIKTSYASIDQSLSTTAAVAGQNEDWQGLLVTNYRKGHETENMGSDNSQNSNRTAANPVDYDSQYVLGKLKYRVNAANQLGIAFEDLKRDQETEVYSARAVTASASTSVIDTDATDHTKRQRVSIEHQFSDVNAPWFQKAETKLYWQKAEVNQFTTEDRYTAADRTRDNHYKQDVVGISSLFESNLSGAVNQRLTYGFDWSQSNLSSLRDGTVAPAGETFPSKPFPDTKYTLAGAFIQDEIELGKLSIIPGLRFDSYQLTPSSSGYTGTIVNLSDQAVTPRLGLIWKLDPAFSPYLQVAKGFKAPTPDQVNTSFSNPTYGYTSVGNANLKAERVNSIELGLRGKTDQFRYSVSAFDNRYKDFISQQVVSGSGTSADPSVYQYINLANAHIRGLEARTEWNLTDKWSMNAGFAYAKGDSTSGSTTTPLDSINPLKVVWGIGYDAGTYGGKATITHSKAKKANEVGSVNGSAQFTTPAYTIMDLSLYWKPSKQLTFNANLNNVFNKKYWRWSDARGLTANSSVIDAYTAAGRNFVVTMKYDF</sequence>
<accession>A0ABS8D8F7</accession>
<keyword evidence="4 11" id="KW-1134">Transmembrane beta strand</keyword>
<feature type="signal peptide" evidence="13">
    <location>
        <begin position="1"/>
        <end position="22"/>
    </location>
</feature>
<dbReference type="InterPro" id="IPR011276">
    <property type="entry name" value="TonB_haem/Hb_rcpt"/>
</dbReference>
<evidence type="ECO:0000256" key="5">
    <source>
        <dbReference type="ARBA" id="ARBA00022692"/>
    </source>
</evidence>
<evidence type="ECO:0000256" key="8">
    <source>
        <dbReference type="ARBA" id="ARBA00023136"/>
    </source>
</evidence>
<feature type="chain" id="PRO_5047096187" evidence="13">
    <location>
        <begin position="23"/>
        <end position="730"/>
    </location>
</feature>
<evidence type="ECO:0000256" key="9">
    <source>
        <dbReference type="ARBA" id="ARBA00023170"/>
    </source>
</evidence>
<dbReference type="NCBIfam" id="TIGR01785">
    <property type="entry name" value="TonB-hemin"/>
    <property type="match status" value="1"/>
</dbReference>
<dbReference type="Gene3D" id="2.170.130.10">
    <property type="entry name" value="TonB-dependent receptor, plug domain"/>
    <property type="match status" value="1"/>
</dbReference>
<dbReference type="InterPro" id="IPR010949">
    <property type="entry name" value="TonB_Hb/transfer/lactofer_rcpt"/>
</dbReference>
<dbReference type="RefSeq" id="WP_227180700.1">
    <property type="nucleotide sequence ID" value="NZ_JAJBZT010000005.1"/>
</dbReference>
<dbReference type="NCBIfam" id="TIGR01786">
    <property type="entry name" value="TonB-hemlactrns"/>
    <property type="match status" value="1"/>
</dbReference>
<dbReference type="InterPro" id="IPR012910">
    <property type="entry name" value="Plug_dom"/>
</dbReference>
<keyword evidence="3 11" id="KW-0813">Transport</keyword>
<feature type="domain" description="TonB-dependent receptor plug" evidence="15">
    <location>
        <begin position="50"/>
        <end position="170"/>
    </location>
</feature>
<evidence type="ECO:0000256" key="10">
    <source>
        <dbReference type="ARBA" id="ARBA00023237"/>
    </source>
</evidence>
<keyword evidence="7 12" id="KW-0798">TonB box</keyword>
<dbReference type="Pfam" id="PF07715">
    <property type="entry name" value="Plug"/>
    <property type="match status" value="1"/>
</dbReference>
<dbReference type="Proteomes" id="UP001165395">
    <property type="component" value="Unassembled WGS sequence"/>
</dbReference>
<evidence type="ECO:0000256" key="4">
    <source>
        <dbReference type="ARBA" id="ARBA00022452"/>
    </source>
</evidence>
<reference evidence="16" key="1">
    <citation type="submission" date="2021-10" db="EMBL/GenBank/DDBJ databases">
        <title>The complete genome sequence of Leeia sp. TBRC 13508.</title>
        <authorList>
            <person name="Charoenyingcharoen P."/>
            <person name="Yukphan P."/>
        </authorList>
    </citation>
    <scope>NUCLEOTIDE SEQUENCE</scope>
    <source>
        <strain evidence="16">TBRC 13508</strain>
    </source>
</reference>
<evidence type="ECO:0000256" key="7">
    <source>
        <dbReference type="ARBA" id="ARBA00023077"/>
    </source>
</evidence>
<dbReference type="CDD" id="cd01347">
    <property type="entry name" value="ligand_gated_channel"/>
    <property type="match status" value="1"/>
</dbReference>
<evidence type="ECO:0000256" key="11">
    <source>
        <dbReference type="PROSITE-ProRule" id="PRU01360"/>
    </source>
</evidence>
<keyword evidence="10 11" id="KW-0998">Cell outer membrane</keyword>
<organism evidence="16 17">
    <name type="scientific">Leeia speluncae</name>
    <dbReference type="NCBI Taxonomy" id="2884804"/>
    <lineage>
        <taxon>Bacteria</taxon>
        <taxon>Pseudomonadati</taxon>
        <taxon>Pseudomonadota</taxon>
        <taxon>Betaproteobacteria</taxon>
        <taxon>Neisseriales</taxon>
        <taxon>Leeiaceae</taxon>
        <taxon>Leeia</taxon>
    </lineage>
</organism>
<dbReference type="Gene3D" id="2.40.170.20">
    <property type="entry name" value="TonB-dependent receptor, beta-barrel domain"/>
    <property type="match status" value="1"/>
</dbReference>
<name>A0ABS8D8F7_9NEIS</name>
<proteinExistence type="inferred from homology"/>
<feature type="domain" description="TonB-dependent receptor-like beta-barrel" evidence="14">
    <location>
        <begin position="295"/>
        <end position="691"/>
    </location>
</feature>
<keyword evidence="9 16" id="KW-0675">Receptor</keyword>
<dbReference type="InterPro" id="IPR039426">
    <property type="entry name" value="TonB-dep_rcpt-like"/>
</dbReference>
<gene>
    <name evidence="16" type="ORF">LIN78_10220</name>
</gene>
<dbReference type="PROSITE" id="PS52016">
    <property type="entry name" value="TONB_DEPENDENT_REC_3"/>
    <property type="match status" value="1"/>
</dbReference>